<dbReference type="AlphaFoldDB" id="A0A8H4UEG8"/>
<dbReference type="PANTHER" id="PTHR35519:SF2">
    <property type="entry name" value="PH DOMAIN PROTEIN"/>
    <property type="match status" value="1"/>
</dbReference>
<feature type="transmembrane region" description="Helical" evidence="2">
    <location>
        <begin position="129"/>
        <end position="149"/>
    </location>
</feature>
<organism evidence="3 4">
    <name type="scientific">Fusarium zealandicum</name>
    <dbReference type="NCBI Taxonomy" id="1053134"/>
    <lineage>
        <taxon>Eukaryota</taxon>
        <taxon>Fungi</taxon>
        <taxon>Dikarya</taxon>
        <taxon>Ascomycota</taxon>
        <taxon>Pezizomycotina</taxon>
        <taxon>Sordariomycetes</taxon>
        <taxon>Hypocreomycetidae</taxon>
        <taxon>Hypocreales</taxon>
        <taxon>Nectriaceae</taxon>
        <taxon>Fusarium</taxon>
        <taxon>Fusarium staphyleae species complex</taxon>
    </lineage>
</organism>
<proteinExistence type="predicted"/>
<evidence type="ECO:0008006" key="5">
    <source>
        <dbReference type="Google" id="ProtNLM"/>
    </source>
</evidence>
<feature type="compositionally biased region" description="Basic residues" evidence="1">
    <location>
        <begin position="221"/>
        <end position="232"/>
    </location>
</feature>
<keyword evidence="2" id="KW-0812">Transmembrane</keyword>
<comment type="caution">
    <text evidence="3">The sequence shown here is derived from an EMBL/GenBank/DDBJ whole genome shotgun (WGS) entry which is preliminary data.</text>
</comment>
<keyword evidence="2" id="KW-1133">Transmembrane helix</keyword>
<evidence type="ECO:0000313" key="4">
    <source>
        <dbReference type="Proteomes" id="UP000635477"/>
    </source>
</evidence>
<keyword evidence="2" id="KW-0472">Membrane</keyword>
<dbReference type="Proteomes" id="UP000635477">
    <property type="component" value="Unassembled WGS sequence"/>
</dbReference>
<feature type="transmembrane region" description="Helical" evidence="2">
    <location>
        <begin position="76"/>
        <end position="98"/>
    </location>
</feature>
<dbReference type="OrthoDB" id="2103474at2759"/>
<dbReference type="EMBL" id="JABEYC010000697">
    <property type="protein sequence ID" value="KAF4974871.1"/>
    <property type="molecule type" value="Genomic_DNA"/>
</dbReference>
<dbReference type="InterPro" id="IPR025187">
    <property type="entry name" value="DUF4112"/>
</dbReference>
<evidence type="ECO:0000256" key="2">
    <source>
        <dbReference type="SAM" id="Phobius"/>
    </source>
</evidence>
<reference evidence="3" key="2">
    <citation type="submission" date="2020-05" db="EMBL/GenBank/DDBJ databases">
        <authorList>
            <person name="Kim H.-S."/>
            <person name="Proctor R.H."/>
            <person name="Brown D.W."/>
        </authorList>
    </citation>
    <scope>NUCLEOTIDE SEQUENCE</scope>
    <source>
        <strain evidence="3">NRRL 22465</strain>
    </source>
</reference>
<feature type="compositionally biased region" description="Basic and acidic residues" evidence="1">
    <location>
        <begin position="280"/>
        <end position="294"/>
    </location>
</feature>
<evidence type="ECO:0000313" key="3">
    <source>
        <dbReference type="EMBL" id="KAF4974871.1"/>
    </source>
</evidence>
<gene>
    <name evidence="3" type="ORF">FZEAL_8272</name>
</gene>
<evidence type="ECO:0000256" key="1">
    <source>
        <dbReference type="SAM" id="MobiDB-lite"/>
    </source>
</evidence>
<name>A0A8H4UEG8_9HYPO</name>
<feature type="compositionally biased region" description="Low complexity" evidence="1">
    <location>
        <begin position="206"/>
        <end position="217"/>
    </location>
</feature>
<dbReference type="Pfam" id="PF13430">
    <property type="entry name" value="DUF4112"/>
    <property type="match status" value="1"/>
</dbReference>
<feature type="region of interest" description="Disordered" evidence="1">
    <location>
        <begin position="173"/>
        <end position="294"/>
    </location>
</feature>
<sequence>MTSIITKFITKKILGETVQNKFGTEDPYFEQVPATRLDGTPSGKVKKRKKALPPGISENDGKVLTKVKRRAYRLDLALFSCCGIRFGWGSAIGLIPAVGDVFDLLMALIVMKTCMQVDGGLPSSVKMKMLSNIAFDFAIGIVPFIGDLVDAMFRANTRNAALLETYLREEGKKNLRENGQPLPAIDPSDPEHFDRMQAQDPPEYVSNPPSRNPSMSDRPPRSRSHSRDRRQQHQPVEPAPARVREERGFFSRSSRSRPQDVEMGEVDSGARKARRSQRRASRERSQRRDSRDRR</sequence>
<protein>
    <recommendedName>
        <fullName evidence="5">PH domain-containing protein</fullName>
    </recommendedName>
</protein>
<accession>A0A8H4UEG8</accession>
<dbReference type="PANTHER" id="PTHR35519">
    <property type="entry name" value="MEMBRANE PROTEINS"/>
    <property type="match status" value="1"/>
</dbReference>
<reference evidence="3" key="1">
    <citation type="journal article" date="2020" name="BMC Genomics">
        <title>Correction to: Identification and distribution of gene clusters required for synthesis of sphingolipid metabolism inhibitors in diverse species of the filamentous fungus Fusarium.</title>
        <authorList>
            <person name="Kim H.S."/>
            <person name="Lohmar J.M."/>
            <person name="Busman M."/>
            <person name="Brown D.W."/>
            <person name="Naumann T.A."/>
            <person name="Divon H.H."/>
            <person name="Lysoe E."/>
            <person name="Uhlig S."/>
            <person name="Proctor R.H."/>
        </authorList>
    </citation>
    <scope>NUCLEOTIDE SEQUENCE</scope>
    <source>
        <strain evidence="3">NRRL 22465</strain>
    </source>
</reference>
<keyword evidence="4" id="KW-1185">Reference proteome</keyword>